<organism evidence="2">
    <name type="scientific">uncultured Sulfurovum sp</name>
    <dbReference type="NCBI Taxonomy" id="269237"/>
    <lineage>
        <taxon>Bacteria</taxon>
        <taxon>Pseudomonadati</taxon>
        <taxon>Campylobacterota</taxon>
        <taxon>Epsilonproteobacteria</taxon>
        <taxon>Campylobacterales</taxon>
        <taxon>Sulfurovaceae</taxon>
        <taxon>Sulfurovum</taxon>
        <taxon>environmental samples</taxon>
    </lineage>
</organism>
<dbReference type="Pfam" id="PF04519">
    <property type="entry name" value="Bactofilin"/>
    <property type="match status" value="1"/>
</dbReference>
<comment type="similarity">
    <text evidence="1">Belongs to the bactofilin family.</text>
</comment>
<evidence type="ECO:0008006" key="3">
    <source>
        <dbReference type="Google" id="ProtNLM"/>
    </source>
</evidence>
<sequence length="215" mass="22898">MFGKSNEKTEAVKGGSNSTTIITSCMEIKGTIQGCGTVHIDGVVHGDLIIDENIIIGESGKVYGNIKAQKIMISGTLEGSVVCNTLDVSKTGVISNKINARNIVCDGTLEATILAEERIHITENGNVDTNGMESKHIVVNGHIHGDVIASELLEINKDGQVKGTMKVKKIKVTEGGLMLGSMLTYDASDAVKKASKVEVKAEEEVDDKKETTKNK</sequence>
<evidence type="ECO:0000313" key="2">
    <source>
        <dbReference type="EMBL" id="CAA6801460.1"/>
    </source>
</evidence>
<dbReference type="PROSITE" id="PS51257">
    <property type="entry name" value="PROKAR_LIPOPROTEIN"/>
    <property type="match status" value="1"/>
</dbReference>
<name>A0A6S6RWT2_9BACT</name>
<gene>
    <name evidence="2" type="ORF">HELGO_WM2448</name>
</gene>
<evidence type="ECO:0000256" key="1">
    <source>
        <dbReference type="ARBA" id="ARBA00044755"/>
    </source>
</evidence>
<reference evidence="2" key="1">
    <citation type="submission" date="2020-01" db="EMBL/GenBank/DDBJ databases">
        <authorList>
            <person name="Meier V. D."/>
            <person name="Meier V D."/>
        </authorList>
    </citation>
    <scope>NUCLEOTIDE SEQUENCE</scope>
    <source>
        <strain evidence="2">HLG_WM_MAG_01</strain>
    </source>
</reference>
<dbReference type="PANTHER" id="PTHR35024">
    <property type="entry name" value="HYPOTHETICAL CYTOSOLIC PROTEIN"/>
    <property type="match status" value="1"/>
</dbReference>
<accession>A0A6S6RWT2</accession>
<protein>
    <recommendedName>
        <fullName evidence="3">Polymer-forming bactofilin</fullName>
    </recommendedName>
</protein>
<dbReference type="EMBL" id="CACVAS010000020">
    <property type="protein sequence ID" value="CAA6801460.1"/>
    <property type="molecule type" value="Genomic_DNA"/>
</dbReference>
<proteinExistence type="inferred from homology"/>
<dbReference type="InterPro" id="IPR007607">
    <property type="entry name" value="BacA/B"/>
</dbReference>
<dbReference type="PANTHER" id="PTHR35024:SF4">
    <property type="entry name" value="POLYMER-FORMING CYTOSKELETAL PROTEIN"/>
    <property type="match status" value="1"/>
</dbReference>
<dbReference type="AlphaFoldDB" id="A0A6S6RWT2"/>